<gene>
    <name evidence="3" type="ORF">J2S73_000575</name>
</gene>
<accession>A0AAE3VLH9</accession>
<dbReference type="Pfam" id="PF18107">
    <property type="entry name" value="HTH_ABP1_N"/>
    <property type="match status" value="1"/>
</dbReference>
<feature type="domain" description="ARS-binding protein 1 N-terminal" evidence="2">
    <location>
        <begin position="190"/>
        <end position="222"/>
    </location>
</feature>
<dbReference type="RefSeq" id="WP_306883919.1">
    <property type="nucleotide sequence ID" value="NZ_JAUSUL010000001.1"/>
</dbReference>
<dbReference type="AlphaFoldDB" id="A0AAE3VLH9"/>
<evidence type="ECO:0000256" key="1">
    <source>
        <dbReference type="SAM" id="MobiDB-lite"/>
    </source>
</evidence>
<evidence type="ECO:0000259" key="2">
    <source>
        <dbReference type="Pfam" id="PF18107"/>
    </source>
</evidence>
<name>A0AAE3VLH9_9HYPH</name>
<evidence type="ECO:0000313" key="4">
    <source>
        <dbReference type="Proteomes" id="UP001229244"/>
    </source>
</evidence>
<feature type="region of interest" description="Disordered" evidence="1">
    <location>
        <begin position="123"/>
        <end position="160"/>
    </location>
</feature>
<evidence type="ECO:0000313" key="3">
    <source>
        <dbReference type="EMBL" id="MDQ0314138.1"/>
    </source>
</evidence>
<keyword evidence="4" id="KW-1185">Reference proteome</keyword>
<dbReference type="Proteomes" id="UP001229244">
    <property type="component" value="Unassembled WGS sequence"/>
</dbReference>
<proteinExistence type="predicted"/>
<sequence length="227" mass="25077">MVVKPTCGRFELMTTASIVSMWMHVDAFTVDQASALWCGADPALMGPMMIRAPSEVRAVHQMLTAAIVSGALPADTSGNAFRLIGKHSDSLVTRRDLETFARAKGLYPAFLFDTLAPFSKTERHPTRLAASRPETNMPPADMAGLEPTIPPAAKGGRPQTYDWDSFTLEIIRRADSLDGLPDVQAELIRDMLQWFRDTYDVEPAESSVKARISKIYRYLDEAKNSPS</sequence>
<reference evidence="3" key="1">
    <citation type="submission" date="2023-07" db="EMBL/GenBank/DDBJ databases">
        <title>Genomic Encyclopedia of Type Strains, Phase IV (KMG-IV): sequencing the most valuable type-strain genomes for metagenomic binning, comparative biology and taxonomic classification.</title>
        <authorList>
            <person name="Goeker M."/>
        </authorList>
    </citation>
    <scope>NUCLEOTIDE SEQUENCE</scope>
    <source>
        <strain evidence="3">DSM 21202</strain>
    </source>
</reference>
<protein>
    <recommendedName>
        <fullName evidence="2">ARS-binding protein 1 N-terminal domain-containing protein</fullName>
    </recommendedName>
</protein>
<comment type="caution">
    <text evidence="3">The sequence shown here is derived from an EMBL/GenBank/DDBJ whole genome shotgun (WGS) entry which is preliminary data.</text>
</comment>
<dbReference type="InterPro" id="IPR041188">
    <property type="entry name" value="HTH_ABP1_N"/>
</dbReference>
<organism evidence="3 4">
    <name type="scientific">Amorphus orientalis</name>
    <dbReference type="NCBI Taxonomy" id="649198"/>
    <lineage>
        <taxon>Bacteria</taxon>
        <taxon>Pseudomonadati</taxon>
        <taxon>Pseudomonadota</taxon>
        <taxon>Alphaproteobacteria</taxon>
        <taxon>Hyphomicrobiales</taxon>
        <taxon>Amorphaceae</taxon>
        <taxon>Amorphus</taxon>
    </lineage>
</organism>
<dbReference type="EMBL" id="JAUSUL010000001">
    <property type="protein sequence ID" value="MDQ0314138.1"/>
    <property type="molecule type" value="Genomic_DNA"/>
</dbReference>